<accession>A0A3L6DQJ8</accession>
<dbReference type="EMBL" id="NCVQ01000009">
    <property type="protein sequence ID" value="PWZ10954.1"/>
    <property type="molecule type" value="Genomic_DNA"/>
</dbReference>
<sequence>MYNLDIMLRFSKH</sequence>
<name>A0A3L6DQJ8_MAIZE</name>
<protein>
    <submittedName>
        <fullName evidence="1">Uncharacterized protein</fullName>
    </submittedName>
</protein>
<comment type="caution">
    <text evidence="1">The sequence shown here is derived from an EMBL/GenBank/DDBJ whole genome shotgun (WGS) entry which is preliminary data.</text>
</comment>
<evidence type="ECO:0000313" key="1">
    <source>
        <dbReference type="EMBL" id="PWZ10954.1"/>
    </source>
</evidence>
<reference evidence="1" key="1">
    <citation type="journal article" date="2018" name="Nat. Genet.">
        <title>Extensive intraspecific gene order and gene structural variations between Mo17 and other maize genomes.</title>
        <authorList>
            <person name="Sun S."/>
            <person name="Zhou Y."/>
            <person name="Chen J."/>
            <person name="Shi J."/>
            <person name="Zhao H."/>
            <person name="Zhao H."/>
            <person name="Song W."/>
            <person name="Zhang M."/>
            <person name="Cui Y."/>
            <person name="Dong X."/>
            <person name="Liu H."/>
            <person name="Ma X."/>
            <person name="Jiao Y."/>
            <person name="Wang B."/>
            <person name="Wei X."/>
            <person name="Stein J.C."/>
            <person name="Glaubitz J.C."/>
            <person name="Lu F."/>
            <person name="Yu G."/>
            <person name="Liang C."/>
            <person name="Fengler K."/>
            <person name="Li B."/>
            <person name="Rafalski A."/>
            <person name="Schnable P.S."/>
            <person name="Ware D.H."/>
            <person name="Buckler E.S."/>
            <person name="Lai J."/>
        </authorList>
    </citation>
    <scope>NUCLEOTIDE SEQUENCE [LARGE SCALE GENOMIC DNA]</scope>
    <source>
        <tissue evidence="1">Seedling</tissue>
    </source>
</reference>
<proteinExistence type="predicted"/>
<organism evidence="1">
    <name type="scientific">Zea mays</name>
    <name type="common">Maize</name>
    <dbReference type="NCBI Taxonomy" id="4577"/>
    <lineage>
        <taxon>Eukaryota</taxon>
        <taxon>Viridiplantae</taxon>
        <taxon>Streptophyta</taxon>
        <taxon>Embryophyta</taxon>
        <taxon>Tracheophyta</taxon>
        <taxon>Spermatophyta</taxon>
        <taxon>Magnoliopsida</taxon>
        <taxon>Liliopsida</taxon>
        <taxon>Poales</taxon>
        <taxon>Poaceae</taxon>
        <taxon>PACMAD clade</taxon>
        <taxon>Panicoideae</taxon>
        <taxon>Andropogonodae</taxon>
        <taxon>Andropogoneae</taxon>
        <taxon>Tripsacinae</taxon>
        <taxon>Zea</taxon>
    </lineage>
</organism>
<gene>
    <name evidence="1" type="ORF">Zm00014a_006986</name>
</gene>
<dbReference type="Proteomes" id="UP000251960">
    <property type="component" value="Chromosome 8"/>
</dbReference>